<dbReference type="AlphaFoldDB" id="A0A2K3JSJ0"/>
<accession>A0A2K3JSJ0</accession>
<reference evidence="1 2" key="2">
    <citation type="journal article" date="2017" name="Front. Plant Sci.">
        <title>Gene Classification and Mining of Molecular Markers Useful in Red Clover (Trifolium pratense) Breeding.</title>
        <authorList>
            <person name="Istvanek J."/>
            <person name="Dluhosova J."/>
            <person name="Dluhos P."/>
            <person name="Patkova L."/>
            <person name="Nedelnik J."/>
            <person name="Repkova J."/>
        </authorList>
    </citation>
    <scope>NUCLEOTIDE SEQUENCE [LARGE SCALE GENOMIC DNA]</scope>
    <source>
        <strain evidence="2">cv. Tatra</strain>
        <tissue evidence="1">Young leaves</tissue>
    </source>
</reference>
<proteinExistence type="predicted"/>
<feature type="non-terminal residue" evidence="1">
    <location>
        <position position="197"/>
    </location>
</feature>
<name>A0A2K3JSJ0_TRIPR</name>
<evidence type="ECO:0000313" key="1">
    <source>
        <dbReference type="EMBL" id="PNX57012.1"/>
    </source>
</evidence>
<organism evidence="1 2">
    <name type="scientific">Trifolium pratense</name>
    <name type="common">Red clover</name>
    <dbReference type="NCBI Taxonomy" id="57577"/>
    <lineage>
        <taxon>Eukaryota</taxon>
        <taxon>Viridiplantae</taxon>
        <taxon>Streptophyta</taxon>
        <taxon>Embryophyta</taxon>
        <taxon>Tracheophyta</taxon>
        <taxon>Spermatophyta</taxon>
        <taxon>Magnoliopsida</taxon>
        <taxon>eudicotyledons</taxon>
        <taxon>Gunneridae</taxon>
        <taxon>Pentapetalae</taxon>
        <taxon>rosids</taxon>
        <taxon>fabids</taxon>
        <taxon>Fabales</taxon>
        <taxon>Fabaceae</taxon>
        <taxon>Papilionoideae</taxon>
        <taxon>50 kb inversion clade</taxon>
        <taxon>NPAAA clade</taxon>
        <taxon>Hologalegina</taxon>
        <taxon>IRL clade</taxon>
        <taxon>Trifolieae</taxon>
        <taxon>Trifolium</taxon>
    </lineage>
</organism>
<evidence type="ECO:0000313" key="2">
    <source>
        <dbReference type="Proteomes" id="UP000236291"/>
    </source>
</evidence>
<comment type="caution">
    <text evidence="1">The sequence shown here is derived from an EMBL/GenBank/DDBJ whole genome shotgun (WGS) entry which is preliminary data.</text>
</comment>
<dbReference type="EMBL" id="ASHM01121833">
    <property type="protein sequence ID" value="PNX57012.1"/>
    <property type="molecule type" value="Genomic_DNA"/>
</dbReference>
<feature type="non-terminal residue" evidence="1">
    <location>
        <position position="1"/>
    </location>
</feature>
<sequence length="197" mass="21420">HKPAAVSTSSDRQYDNIIVLEPLTDFVQTVIPTQLDGVISDSDDENTIVVESVQVNVTDPVAKIAGTTKETSCNAVNVAKGTVPKQTDAGNFDTIATHPLIWNNNPAGVDDNVIMQTQAVNQCNDVGVHENTRLENHTWDKGANTILVEPDQQYVPETQVNMTNQSSASNPDTSVDNIFRDTQGRALPLVVQRDIQL</sequence>
<protein>
    <submittedName>
        <fullName evidence="1">Uncharacterized protein</fullName>
    </submittedName>
</protein>
<gene>
    <name evidence="1" type="ORF">L195_g058483</name>
</gene>
<dbReference type="Proteomes" id="UP000236291">
    <property type="component" value="Unassembled WGS sequence"/>
</dbReference>
<reference evidence="1 2" key="1">
    <citation type="journal article" date="2014" name="Am. J. Bot.">
        <title>Genome assembly and annotation for red clover (Trifolium pratense; Fabaceae).</title>
        <authorList>
            <person name="Istvanek J."/>
            <person name="Jaros M."/>
            <person name="Krenek A."/>
            <person name="Repkova J."/>
        </authorList>
    </citation>
    <scope>NUCLEOTIDE SEQUENCE [LARGE SCALE GENOMIC DNA]</scope>
    <source>
        <strain evidence="2">cv. Tatra</strain>
        <tissue evidence="1">Young leaves</tissue>
    </source>
</reference>